<evidence type="ECO:0000313" key="3">
    <source>
        <dbReference type="EMBL" id="KAG8444458.1"/>
    </source>
</evidence>
<name>A0A8T2JL50_9PIPI</name>
<protein>
    <recommendedName>
        <fullName evidence="5">Glycoprotein integral membrane protein 1</fullName>
    </recommendedName>
</protein>
<proteinExistence type="predicted"/>
<comment type="caution">
    <text evidence="3">The sequence shown here is derived from an EMBL/GenBank/DDBJ whole genome shotgun (WGS) entry which is preliminary data.</text>
</comment>
<evidence type="ECO:0000256" key="1">
    <source>
        <dbReference type="SAM" id="Phobius"/>
    </source>
</evidence>
<feature type="signal peptide" evidence="2">
    <location>
        <begin position="1"/>
        <end position="30"/>
    </location>
</feature>
<sequence length="324" mass="36790">MVGMSRSLGLSLQWKLLVYVAVITGWQCAADEPLTQETVRINVTVLKETEKVIEQVKFDIGYIRGQIHINGFLVSRGVTRITCRMDTLSYGTSDGWENQAHQSLVTLRLLVQDWPMNYSDVSRVIVQEEVIIIDGNQVQQNETKEVEFLISEEMEVLKLSHSTVDLQNTLLFFIPRDHDVVFTFPNIPGADNNAPQQTTREYNLRQNTTLEEESYPGKLPETPIRVEIPASSYKVICQIADKLREKLCLFWLRCYPVLIDFIQVVLIGVIGAAIVLEILMIVYPQCEPKGIMQSSDLKDSPMLVPLILHDTEKAAKAQELENVL</sequence>
<keyword evidence="1" id="KW-1133">Transmembrane helix</keyword>
<gene>
    <name evidence="3" type="ORF">GDO86_009582</name>
</gene>
<reference evidence="3" key="1">
    <citation type="thesis" date="2020" institute="ProQuest LLC" country="789 East Eisenhower Parkway, Ann Arbor, MI, USA">
        <title>Comparative Genomics and Chromosome Evolution.</title>
        <authorList>
            <person name="Mudd A.B."/>
        </authorList>
    </citation>
    <scope>NUCLEOTIDE SEQUENCE</scope>
    <source>
        <strain evidence="3">Female2</strain>
        <tissue evidence="3">Blood</tissue>
    </source>
</reference>
<dbReference type="OrthoDB" id="10022429at2759"/>
<dbReference type="PANTHER" id="PTHR28549:SF1">
    <property type="entry name" value="GLYCOPROTEIN INTEGRAL MEMBRANE PROTEIN 1"/>
    <property type="match status" value="1"/>
</dbReference>
<evidence type="ECO:0000313" key="4">
    <source>
        <dbReference type="Proteomes" id="UP000812440"/>
    </source>
</evidence>
<feature type="chain" id="PRO_5035868456" description="Glycoprotein integral membrane protein 1" evidence="2">
    <location>
        <begin position="31"/>
        <end position="324"/>
    </location>
</feature>
<keyword evidence="2" id="KW-0732">Signal</keyword>
<keyword evidence="1" id="KW-0812">Transmembrane</keyword>
<dbReference type="Proteomes" id="UP000812440">
    <property type="component" value="Chromosome 5"/>
</dbReference>
<dbReference type="InterPro" id="IPR042319">
    <property type="entry name" value="GINM1"/>
</dbReference>
<dbReference type="AlphaFoldDB" id="A0A8T2JL50"/>
<keyword evidence="4" id="KW-1185">Reference proteome</keyword>
<evidence type="ECO:0008006" key="5">
    <source>
        <dbReference type="Google" id="ProtNLM"/>
    </source>
</evidence>
<feature type="transmembrane region" description="Helical" evidence="1">
    <location>
        <begin position="261"/>
        <end position="283"/>
    </location>
</feature>
<organism evidence="3 4">
    <name type="scientific">Hymenochirus boettgeri</name>
    <name type="common">Congo dwarf clawed frog</name>
    <dbReference type="NCBI Taxonomy" id="247094"/>
    <lineage>
        <taxon>Eukaryota</taxon>
        <taxon>Metazoa</taxon>
        <taxon>Chordata</taxon>
        <taxon>Craniata</taxon>
        <taxon>Vertebrata</taxon>
        <taxon>Euteleostomi</taxon>
        <taxon>Amphibia</taxon>
        <taxon>Batrachia</taxon>
        <taxon>Anura</taxon>
        <taxon>Pipoidea</taxon>
        <taxon>Pipidae</taxon>
        <taxon>Pipinae</taxon>
        <taxon>Hymenochirus</taxon>
    </lineage>
</organism>
<dbReference type="PANTHER" id="PTHR28549">
    <property type="entry name" value="GLYCOPROTEIN INTEGRAL MEMBRANE PROTEIN 1"/>
    <property type="match status" value="1"/>
</dbReference>
<keyword evidence="1" id="KW-0472">Membrane</keyword>
<evidence type="ECO:0000256" key="2">
    <source>
        <dbReference type="SAM" id="SignalP"/>
    </source>
</evidence>
<accession>A0A8T2JL50</accession>
<dbReference type="EMBL" id="JAACNH010000004">
    <property type="protein sequence ID" value="KAG8444458.1"/>
    <property type="molecule type" value="Genomic_DNA"/>
</dbReference>